<dbReference type="STRING" id="288992.SAMN04488522_101374"/>
<evidence type="ECO:0000256" key="1">
    <source>
        <dbReference type="SAM" id="Phobius"/>
    </source>
</evidence>
<keyword evidence="3" id="KW-1185">Reference proteome</keyword>
<dbReference type="RefSeq" id="WP_200800871.1">
    <property type="nucleotide sequence ID" value="NZ_FQUQ01000001.1"/>
</dbReference>
<name>A0A1M4TZD5_9SPHI</name>
<evidence type="ECO:0000313" key="3">
    <source>
        <dbReference type="Proteomes" id="UP000184287"/>
    </source>
</evidence>
<dbReference type="AlphaFoldDB" id="A0A1M4TZD5"/>
<evidence type="ECO:0008006" key="4">
    <source>
        <dbReference type="Google" id="ProtNLM"/>
    </source>
</evidence>
<reference evidence="3" key="1">
    <citation type="submission" date="2016-11" db="EMBL/GenBank/DDBJ databases">
        <authorList>
            <person name="Varghese N."/>
            <person name="Submissions S."/>
        </authorList>
    </citation>
    <scope>NUCLEOTIDE SEQUENCE [LARGE SCALE GENOMIC DNA]</scope>
    <source>
        <strain evidence="3">DSM 16990</strain>
    </source>
</reference>
<dbReference type="EMBL" id="FQUQ01000001">
    <property type="protein sequence ID" value="SHE49780.1"/>
    <property type="molecule type" value="Genomic_DNA"/>
</dbReference>
<proteinExistence type="predicted"/>
<evidence type="ECO:0000313" key="2">
    <source>
        <dbReference type="EMBL" id="SHE49780.1"/>
    </source>
</evidence>
<protein>
    <recommendedName>
        <fullName evidence="4">LPXTG-motif cell wall anchor domain-containing protein</fullName>
    </recommendedName>
</protein>
<keyword evidence="1" id="KW-1133">Transmembrane helix</keyword>
<sequence length="52" mass="6070">MEINYTITIPVFIIVAALIVFLIRRNNTDKKKMEKEIIDSEIKPEKHNSGRV</sequence>
<organism evidence="2 3">
    <name type="scientific">Pedobacter caeni</name>
    <dbReference type="NCBI Taxonomy" id="288992"/>
    <lineage>
        <taxon>Bacteria</taxon>
        <taxon>Pseudomonadati</taxon>
        <taxon>Bacteroidota</taxon>
        <taxon>Sphingobacteriia</taxon>
        <taxon>Sphingobacteriales</taxon>
        <taxon>Sphingobacteriaceae</taxon>
        <taxon>Pedobacter</taxon>
    </lineage>
</organism>
<dbReference type="Proteomes" id="UP000184287">
    <property type="component" value="Unassembled WGS sequence"/>
</dbReference>
<keyword evidence="1" id="KW-0812">Transmembrane</keyword>
<accession>A0A1M4TZD5</accession>
<gene>
    <name evidence="2" type="ORF">SAMN04488522_101374</name>
</gene>
<keyword evidence="1" id="KW-0472">Membrane</keyword>
<feature type="transmembrane region" description="Helical" evidence="1">
    <location>
        <begin position="6"/>
        <end position="23"/>
    </location>
</feature>